<evidence type="ECO:0000313" key="13">
    <source>
        <dbReference type="Proteomes" id="UP000054524"/>
    </source>
</evidence>
<dbReference type="InterPro" id="IPR016156">
    <property type="entry name" value="FAD/NAD-linked_Rdtase_dimer_sf"/>
</dbReference>
<keyword evidence="3 7" id="KW-0274">FAD</keyword>
<evidence type="ECO:0000259" key="11">
    <source>
        <dbReference type="Pfam" id="PF07992"/>
    </source>
</evidence>
<dbReference type="Proteomes" id="UP000054524">
    <property type="component" value="Unassembled WGS sequence"/>
</dbReference>
<evidence type="ECO:0000313" key="12">
    <source>
        <dbReference type="EMBL" id="KFG25663.1"/>
    </source>
</evidence>
<gene>
    <name evidence="12" type="ORF">NESG_01642</name>
</gene>
<dbReference type="GO" id="GO:0050660">
    <property type="term" value="F:flavin adenine dinucleotide binding"/>
    <property type="evidence" value="ECO:0007669"/>
    <property type="project" value="InterPro"/>
</dbReference>
<dbReference type="GO" id="GO:0005829">
    <property type="term" value="C:cytosol"/>
    <property type="evidence" value="ECO:0007669"/>
    <property type="project" value="TreeGrafter"/>
</dbReference>
<evidence type="ECO:0000256" key="1">
    <source>
        <dbReference type="ARBA" id="ARBA00007532"/>
    </source>
</evidence>
<dbReference type="GO" id="GO:0034599">
    <property type="term" value="P:cellular response to oxidative stress"/>
    <property type="evidence" value="ECO:0007669"/>
    <property type="project" value="TreeGrafter"/>
</dbReference>
<evidence type="ECO:0000256" key="6">
    <source>
        <dbReference type="ARBA" id="ARBA00023284"/>
    </source>
</evidence>
<dbReference type="EMBL" id="AKIJ01000004">
    <property type="protein sequence ID" value="KFG25663.1"/>
    <property type="molecule type" value="Genomic_DNA"/>
</dbReference>
<dbReference type="Pfam" id="PF07992">
    <property type="entry name" value="Pyr_redox_2"/>
    <property type="match status" value="1"/>
</dbReference>
<keyword evidence="13" id="KW-1185">Reference proteome</keyword>
<dbReference type="InterPro" id="IPR004099">
    <property type="entry name" value="Pyr_nucl-diS_OxRdtase_dimer"/>
</dbReference>
<keyword evidence="6 9" id="KW-0676">Redox-active center</keyword>
<dbReference type="InterPro" id="IPR001100">
    <property type="entry name" value="Pyr_nuc-diS_OxRdtase"/>
</dbReference>
<evidence type="ECO:0000256" key="8">
    <source>
        <dbReference type="PIRSR" id="PIRSR000350-4"/>
    </source>
</evidence>
<evidence type="ECO:0000256" key="9">
    <source>
        <dbReference type="RuleBase" id="RU003691"/>
    </source>
</evidence>
<keyword evidence="7" id="KW-0547">Nucleotide-binding</keyword>
<dbReference type="PANTHER" id="PTHR42737">
    <property type="entry name" value="GLUTATHIONE REDUCTASE"/>
    <property type="match status" value="1"/>
</dbReference>
<comment type="cofactor">
    <cofactor evidence="7">
        <name>FAD</name>
        <dbReference type="ChEBI" id="CHEBI:57692"/>
    </cofactor>
    <text evidence="7">Binds 1 FAD per subunit.</text>
</comment>
<dbReference type="InterPro" id="IPR036188">
    <property type="entry name" value="FAD/NAD-bd_sf"/>
</dbReference>
<dbReference type="RefSeq" id="XP_052904218.1">
    <property type="nucleotide sequence ID" value="XM_053049268.1"/>
</dbReference>
<dbReference type="AlphaFoldDB" id="A0A086J0J5"/>
<feature type="binding site" evidence="7">
    <location>
        <position position="256"/>
    </location>
    <ligand>
        <name>NAD(+)</name>
        <dbReference type="ChEBI" id="CHEBI:57540"/>
    </ligand>
</feature>
<evidence type="ECO:0008006" key="14">
    <source>
        <dbReference type="Google" id="ProtNLM"/>
    </source>
</evidence>
<keyword evidence="7" id="KW-0520">NAD</keyword>
<feature type="binding site" evidence="7">
    <location>
        <begin position="166"/>
        <end position="173"/>
    </location>
    <ligand>
        <name>NAD(+)</name>
        <dbReference type="ChEBI" id="CHEBI:57540"/>
    </ligand>
</feature>
<dbReference type="Pfam" id="PF02852">
    <property type="entry name" value="Pyr_redox_dim"/>
    <property type="match status" value="1"/>
</dbReference>
<dbReference type="GO" id="GO:0004362">
    <property type="term" value="F:glutathione-disulfide reductase (NADPH) activity"/>
    <property type="evidence" value="ECO:0007669"/>
    <property type="project" value="TreeGrafter"/>
</dbReference>
<dbReference type="PRINTS" id="PR00411">
    <property type="entry name" value="PNDRDTASEI"/>
</dbReference>
<accession>A0A086J0J5</accession>
<protein>
    <recommendedName>
        <fullName evidence="14">Glutathione-disulfide reductase</fullName>
    </recommendedName>
</protein>
<evidence type="ECO:0000256" key="3">
    <source>
        <dbReference type="ARBA" id="ARBA00022827"/>
    </source>
</evidence>
<feature type="domain" description="FAD/NAD(P)-binding" evidence="11">
    <location>
        <begin position="2"/>
        <end position="308"/>
    </location>
</feature>
<dbReference type="SUPFAM" id="SSF51905">
    <property type="entry name" value="FAD/NAD(P)-binding domain"/>
    <property type="match status" value="1"/>
</dbReference>
<dbReference type="HOGENOM" id="CLU_016755_2_2_1"/>
<dbReference type="InterPro" id="IPR012999">
    <property type="entry name" value="Pyr_OxRdtase_I_AS"/>
</dbReference>
<dbReference type="Gene3D" id="3.50.50.60">
    <property type="entry name" value="FAD/NAD(P)-binding domain"/>
    <property type="match status" value="1"/>
</dbReference>
<feature type="binding site" evidence="7">
    <location>
        <position position="49"/>
    </location>
    <ligand>
        <name>FAD</name>
        <dbReference type="ChEBI" id="CHEBI:57692"/>
    </ligand>
</feature>
<evidence type="ECO:0000259" key="10">
    <source>
        <dbReference type="Pfam" id="PF02852"/>
    </source>
</evidence>
<dbReference type="PRINTS" id="PR00368">
    <property type="entry name" value="FADPNR"/>
</dbReference>
<proteinExistence type="inferred from homology"/>
<dbReference type="SUPFAM" id="SSF55424">
    <property type="entry name" value="FAD/NAD-linked reductases, dimerisation (C-terminal) domain"/>
    <property type="match status" value="1"/>
</dbReference>
<evidence type="ECO:0000256" key="2">
    <source>
        <dbReference type="ARBA" id="ARBA00022630"/>
    </source>
</evidence>
<reference evidence="12 13" key="1">
    <citation type="journal article" date="2014" name="Genome Announc.">
        <title>Genome Sequence of the Microsporidian Species Nematocida sp1 Strain ERTm6 (ATCC PRA-372).</title>
        <authorList>
            <person name="Bakowski M.A."/>
            <person name="Priest M."/>
            <person name="Young S."/>
            <person name="Cuomo C.A."/>
            <person name="Troemel E.R."/>
        </authorList>
    </citation>
    <scope>NUCLEOTIDE SEQUENCE [LARGE SCALE GENOMIC DNA]</scope>
    <source>
        <strain evidence="12 13">ERTm6</strain>
    </source>
</reference>
<dbReference type="InterPro" id="IPR046952">
    <property type="entry name" value="GSHR/TRXR-like"/>
</dbReference>
<dbReference type="PANTHER" id="PTHR42737:SF2">
    <property type="entry name" value="GLUTATHIONE REDUCTASE"/>
    <property type="match status" value="1"/>
</dbReference>
<evidence type="ECO:0000256" key="7">
    <source>
        <dbReference type="PIRSR" id="PIRSR000350-3"/>
    </source>
</evidence>
<dbReference type="PROSITE" id="PS00076">
    <property type="entry name" value="PYRIDINE_REDOX_1"/>
    <property type="match status" value="1"/>
</dbReference>
<evidence type="ECO:0000256" key="5">
    <source>
        <dbReference type="ARBA" id="ARBA00023157"/>
    </source>
</evidence>
<keyword evidence="5" id="KW-1015">Disulfide bond</keyword>
<dbReference type="GO" id="GO:0005739">
    <property type="term" value="C:mitochondrion"/>
    <property type="evidence" value="ECO:0007669"/>
    <property type="project" value="TreeGrafter"/>
</dbReference>
<feature type="disulfide bond" description="Redox-active" evidence="8">
    <location>
        <begin position="40"/>
        <end position="45"/>
    </location>
</feature>
<dbReference type="GO" id="GO:0045454">
    <property type="term" value="P:cell redox homeostasis"/>
    <property type="evidence" value="ECO:0007669"/>
    <property type="project" value="InterPro"/>
</dbReference>
<sequence length="443" mass="49309">MYDLAVIGGGSGGLALSKRAAAVYGKKVLLVEKDAMGGTCVNTGCIPKKMLYNLASLNTEGKCLYGDQKTEHNWKEFREKRDKYIHFLNEMYIKRNEKDEVTTAKGTAVIGKDSINVGEDIYAAKVTVLAMGSRPSTLECTGKENFMTSDDFFKFDEVPASIVIIGTGYIAIETACVLQEFGCKVTLVARRTGVLRAFDEMIQKGVQDSLMRKGIRLIEKVTVTHVEKVSEGVRITLASESGSEIISAEKVICAIGRHANTEAVMNPEIKKTQYGFIDTDDFFQTTYRNVYAIGDITMDQHMLTPVAIFCGRRLADYLYKNTVKRTLKELVQSVPTVVFSYPPAGSVGYTEEQARNIKDSVSVKEFQLFHPASLFSSQKNTYKFIVCNETSEICGIHVYGYECDEILQGYSVLVRNNITYPQMSEYFQSIGADPYDILSGVFE</sequence>
<evidence type="ECO:0000256" key="4">
    <source>
        <dbReference type="ARBA" id="ARBA00023002"/>
    </source>
</evidence>
<dbReference type="GO" id="GO:0006749">
    <property type="term" value="P:glutathione metabolic process"/>
    <property type="evidence" value="ECO:0007669"/>
    <property type="project" value="TreeGrafter"/>
</dbReference>
<name>A0A086J0J5_NEMA1</name>
<comment type="similarity">
    <text evidence="1 9">Belongs to the class-I pyridine nucleotide-disulfide oxidoreductase family.</text>
</comment>
<feature type="binding site" evidence="7">
    <location>
        <position position="295"/>
    </location>
    <ligand>
        <name>FAD</name>
        <dbReference type="ChEBI" id="CHEBI:57692"/>
    </ligand>
</feature>
<comment type="caution">
    <text evidence="12">The sequence shown here is derived from an EMBL/GenBank/DDBJ whole genome shotgun (WGS) entry which is preliminary data.</text>
</comment>
<keyword evidence="2 9" id="KW-0285">Flavoprotein</keyword>
<dbReference type="InterPro" id="IPR023753">
    <property type="entry name" value="FAD/NAD-binding_dom"/>
</dbReference>
<dbReference type="PIRSF" id="PIRSF000350">
    <property type="entry name" value="Mercury_reductase_MerA"/>
    <property type="match status" value="1"/>
</dbReference>
<feature type="domain" description="Pyridine nucleotide-disulphide oxidoreductase dimerisation" evidence="10">
    <location>
        <begin position="334"/>
        <end position="423"/>
    </location>
</feature>
<dbReference type="GeneID" id="77676615"/>
<keyword evidence="4 9" id="KW-0560">Oxidoreductase</keyword>
<organism evidence="12 13">
    <name type="scientific">Nematocida ausubeli (strain ATCC PRA-371 / ERTm2)</name>
    <name type="common">Nematode killer fungus</name>
    <dbReference type="NCBI Taxonomy" id="1913371"/>
    <lineage>
        <taxon>Eukaryota</taxon>
        <taxon>Fungi</taxon>
        <taxon>Fungi incertae sedis</taxon>
        <taxon>Microsporidia</taxon>
        <taxon>Nematocida</taxon>
    </lineage>
</organism>